<evidence type="ECO:0008006" key="5">
    <source>
        <dbReference type="Google" id="ProtNLM"/>
    </source>
</evidence>
<keyword evidence="2" id="KW-0472">Membrane</keyword>
<keyword evidence="2" id="KW-0812">Transmembrane</keyword>
<keyword evidence="4" id="KW-1185">Reference proteome</keyword>
<protein>
    <recommendedName>
        <fullName evidence="5">Sugar kinase</fullName>
    </recommendedName>
</protein>
<proteinExistence type="predicted"/>
<name>A0ABV3JZF5_STRON</name>
<dbReference type="Proteomes" id="UP001552594">
    <property type="component" value="Unassembled WGS sequence"/>
</dbReference>
<dbReference type="EMBL" id="JBFAUK010000013">
    <property type="protein sequence ID" value="MEV5508276.1"/>
    <property type="molecule type" value="Genomic_DNA"/>
</dbReference>
<organism evidence="3 4">
    <name type="scientific">Streptomyces orinoci</name>
    <name type="common">Streptoverticillium orinoci</name>
    <dbReference type="NCBI Taxonomy" id="67339"/>
    <lineage>
        <taxon>Bacteria</taxon>
        <taxon>Bacillati</taxon>
        <taxon>Actinomycetota</taxon>
        <taxon>Actinomycetes</taxon>
        <taxon>Kitasatosporales</taxon>
        <taxon>Streptomycetaceae</taxon>
        <taxon>Streptomyces</taxon>
    </lineage>
</organism>
<reference evidence="3 4" key="1">
    <citation type="submission" date="2024-06" db="EMBL/GenBank/DDBJ databases">
        <title>The Natural Products Discovery Center: Release of the First 8490 Sequenced Strains for Exploring Actinobacteria Biosynthetic Diversity.</title>
        <authorList>
            <person name="Kalkreuter E."/>
            <person name="Kautsar S.A."/>
            <person name="Yang D."/>
            <person name="Bader C.D."/>
            <person name="Teijaro C.N."/>
            <person name="Fluegel L."/>
            <person name="Davis C.M."/>
            <person name="Simpson J.R."/>
            <person name="Lauterbach L."/>
            <person name="Steele A.D."/>
            <person name="Gui C."/>
            <person name="Meng S."/>
            <person name="Li G."/>
            <person name="Viehrig K."/>
            <person name="Ye F."/>
            <person name="Su P."/>
            <person name="Kiefer A.F."/>
            <person name="Nichols A."/>
            <person name="Cepeda A.J."/>
            <person name="Yan W."/>
            <person name="Fan B."/>
            <person name="Jiang Y."/>
            <person name="Adhikari A."/>
            <person name="Zheng C.-J."/>
            <person name="Schuster L."/>
            <person name="Cowan T.M."/>
            <person name="Smanski M.J."/>
            <person name="Chevrette M.G."/>
            <person name="De Carvalho L.P.S."/>
            <person name="Shen B."/>
        </authorList>
    </citation>
    <scope>NUCLEOTIDE SEQUENCE [LARGE SCALE GENOMIC DNA]</scope>
    <source>
        <strain evidence="3 4">NPDC052347</strain>
    </source>
</reference>
<dbReference type="RefSeq" id="WP_241561174.1">
    <property type="nucleotide sequence ID" value="NZ_JBFAUK010000013.1"/>
</dbReference>
<feature type="transmembrane region" description="Helical" evidence="2">
    <location>
        <begin position="30"/>
        <end position="49"/>
    </location>
</feature>
<sequence>MTDTERETVPELPDLPEPSGPASRPRERRWLRLLVVFLLITIPAGYLYISAMQSRAGNGDAQDEAAAGLEDGWPSRLQRRIYEVTVPPYAEDVSHFETNSWKSSSLFLQFTTTHDKFQQWLNDRGVHPSELEAGDVTIDQDEADLVGWNFGGKHHWAGTVQEQDKPRPTLEITANLDNPEYPRVFVVSTTSP</sequence>
<evidence type="ECO:0000313" key="4">
    <source>
        <dbReference type="Proteomes" id="UP001552594"/>
    </source>
</evidence>
<feature type="region of interest" description="Disordered" evidence="1">
    <location>
        <begin position="1"/>
        <end position="24"/>
    </location>
</feature>
<comment type="caution">
    <text evidence="3">The sequence shown here is derived from an EMBL/GenBank/DDBJ whole genome shotgun (WGS) entry which is preliminary data.</text>
</comment>
<accession>A0ABV3JZF5</accession>
<evidence type="ECO:0000256" key="1">
    <source>
        <dbReference type="SAM" id="MobiDB-lite"/>
    </source>
</evidence>
<evidence type="ECO:0000313" key="3">
    <source>
        <dbReference type="EMBL" id="MEV5508276.1"/>
    </source>
</evidence>
<evidence type="ECO:0000256" key="2">
    <source>
        <dbReference type="SAM" id="Phobius"/>
    </source>
</evidence>
<keyword evidence="2" id="KW-1133">Transmembrane helix</keyword>
<gene>
    <name evidence="3" type="ORF">AB0L16_17655</name>
</gene>